<evidence type="ECO:0000259" key="1">
    <source>
        <dbReference type="SMART" id="SM00871"/>
    </source>
</evidence>
<dbReference type="GeneID" id="79827422"/>
<dbReference type="PANTHER" id="PTHR36444:SF2">
    <property type="entry name" value="TRANSCRIPTIONAL REGULATOR PROTEIN YOBU-RELATED"/>
    <property type="match status" value="1"/>
</dbReference>
<organism evidence="2 3">
    <name type="scientific">Leptospira meyeri</name>
    <dbReference type="NCBI Taxonomy" id="29508"/>
    <lineage>
        <taxon>Bacteria</taxon>
        <taxon>Pseudomonadati</taxon>
        <taxon>Spirochaetota</taxon>
        <taxon>Spirochaetia</taxon>
        <taxon>Leptospirales</taxon>
        <taxon>Leptospiraceae</taxon>
        <taxon>Leptospira</taxon>
    </lineage>
</organism>
<comment type="caution">
    <text evidence="2">The sequence shown here is derived from an EMBL/GenBank/DDBJ whole genome shotgun (WGS) entry which is preliminary data.</text>
</comment>
<dbReference type="InterPro" id="IPR029442">
    <property type="entry name" value="GyrI-like"/>
</dbReference>
<dbReference type="PANTHER" id="PTHR36444">
    <property type="entry name" value="TRANSCRIPTIONAL REGULATOR PROTEIN YOBU-RELATED"/>
    <property type="match status" value="1"/>
</dbReference>
<dbReference type="SUPFAM" id="SSF55136">
    <property type="entry name" value="Probable bacterial effector-binding domain"/>
    <property type="match status" value="1"/>
</dbReference>
<gene>
    <name evidence="2" type="ORF">CLV96_2125</name>
</gene>
<dbReference type="Gene3D" id="3.20.80.10">
    <property type="entry name" value="Regulatory factor, effector binding domain"/>
    <property type="match status" value="1"/>
</dbReference>
<dbReference type="Pfam" id="PF06445">
    <property type="entry name" value="GyrI-like"/>
    <property type="match status" value="1"/>
</dbReference>
<dbReference type="InterPro" id="IPR053182">
    <property type="entry name" value="YobU-like_regulator"/>
</dbReference>
<dbReference type="InterPro" id="IPR010499">
    <property type="entry name" value="AraC_E-bd"/>
</dbReference>
<keyword evidence="3" id="KW-1185">Reference proteome</keyword>
<name>A0A4R8MUR1_LEPME</name>
<dbReference type="RefSeq" id="WP_004785861.1">
    <property type="nucleotide sequence ID" value="NZ_SORO01000001.1"/>
</dbReference>
<dbReference type="InterPro" id="IPR011256">
    <property type="entry name" value="Reg_factor_effector_dom_sf"/>
</dbReference>
<accession>A0A4R8MUR1</accession>
<protein>
    <submittedName>
        <fullName evidence="2">AraC family transcriptional regulator</fullName>
    </submittedName>
</protein>
<dbReference type="STRING" id="1193051.LEP1GSC017_1878"/>
<sequence>MDSKITSIEKKYLVGKKIEMSLAASVTPVLWKSFVPSIGSIQNRVSKEMISLSVYPIDYFQNFNPNRIFTKWAGVEVISFTDLPEGMEVLEIPAGLYSVFLYKGLASEAGPFFQWIFREWFPNSGYDLDNRPHFEILGEKYKNEDPSSEELVYIPIKPR</sequence>
<evidence type="ECO:0000313" key="2">
    <source>
        <dbReference type="EMBL" id="TDY73104.1"/>
    </source>
</evidence>
<evidence type="ECO:0000313" key="3">
    <source>
        <dbReference type="Proteomes" id="UP000294684"/>
    </source>
</evidence>
<dbReference type="SMART" id="SM00871">
    <property type="entry name" value="AraC_E_bind"/>
    <property type="match status" value="1"/>
</dbReference>
<proteinExistence type="predicted"/>
<dbReference type="EMBL" id="SORO01000001">
    <property type="protein sequence ID" value="TDY73104.1"/>
    <property type="molecule type" value="Genomic_DNA"/>
</dbReference>
<feature type="domain" description="AraC effector-binding" evidence="1">
    <location>
        <begin position="1"/>
        <end position="157"/>
    </location>
</feature>
<dbReference type="Proteomes" id="UP000294684">
    <property type="component" value="Unassembled WGS sequence"/>
</dbReference>
<dbReference type="AlphaFoldDB" id="A0A4R8MUR1"/>
<reference evidence="2 3" key="1">
    <citation type="submission" date="2019-03" db="EMBL/GenBank/DDBJ databases">
        <title>Genomic Encyclopedia of Archaeal and Bacterial Type Strains, Phase II (KMG-II): from individual species to whole genera.</title>
        <authorList>
            <person name="Goeker M."/>
        </authorList>
    </citation>
    <scope>NUCLEOTIDE SEQUENCE [LARGE SCALE GENOMIC DNA]</scope>
    <source>
        <strain evidence="2 3">DSM 21537</strain>
    </source>
</reference>
<dbReference type="OrthoDB" id="5337216at2"/>